<dbReference type="AlphaFoldDB" id="C1GN71"/>
<keyword evidence="3" id="KW-1185">Reference proteome</keyword>
<accession>C1GN71</accession>
<dbReference type="VEuPathDB" id="FungiDB:PADG_08707"/>
<gene>
    <name evidence="2" type="ORF">PADG_08707</name>
</gene>
<feature type="compositionally biased region" description="Polar residues" evidence="1">
    <location>
        <begin position="41"/>
        <end position="52"/>
    </location>
</feature>
<proteinExistence type="predicted"/>
<evidence type="ECO:0000256" key="1">
    <source>
        <dbReference type="SAM" id="MobiDB-lite"/>
    </source>
</evidence>
<organism evidence="2 3">
    <name type="scientific">Paracoccidioides brasiliensis (strain Pb18)</name>
    <dbReference type="NCBI Taxonomy" id="502780"/>
    <lineage>
        <taxon>Eukaryota</taxon>
        <taxon>Fungi</taxon>
        <taxon>Dikarya</taxon>
        <taxon>Ascomycota</taxon>
        <taxon>Pezizomycotina</taxon>
        <taxon>Eurotiomycetes</taxon>
        <taxon>Eurotiomycetidae</taxon>
        <taxon>Onygenales</taxon>
        <taxon>Ajellomycetaceae</taxon>
        <taxon>Paracoccidioides</taxon>
    </lineage>
</organism>
<evidence type="ECO:0000313" key="3">
    <source>
        <dbReference type="Proteomes" id="UP000001628"/>
    </source>
</evidence>
<dbReference type="HOGENOM" id="CLU_2097567_0_0_1"/>
<dbReference type="GeneID" id="22586906"/>
<dbReference type="OrthoDB" id="4220319at2759"/>
<protein>
    <submittedName>
        <fullName evidence="2">Uncharacterized protein</fullName>
    </submittedName>
</protein>
<feature type="compositionally biased region" description="Basic and acidic residues" evidence="1">
    <location>
        <begin position="30"/>
        <end position="40"/>
    </location>
</feature>
<sequence>MQPCRPIQRSFPTRAHRLVFRNTLYTQSAEKNEPAYDRSKVNPTSAENTKSGTYDDIAGHTSPESELEEVRQNAPENKDDVDGKVKSGRNPLEVSPQSKILMWEGWGKFEGPGQGV</sequence>
<reference evidence="2 3" key="1">
    <citation type="journal article" date="2011" name="PLoS Genet.">
        <title>Comparative genomic analysis of human fungal pathogens causing paracoccidioidomycosis.</title>
        <authorList>
            <person name="Desjardins C.A."/>
            <person name="Champion M.D."/>
            <person name="Holder J.W."/>
            <person name="Muszewska A."/>
            <person name="Goldberg J."/>
            <person name="Bailao A.M."/>
            <person name="Brigido M.M."/>
            <person name="Ferreira M.E."/>
            <person name="Garcia A.M."/>
            <person name="Grynberg M."/>
            <person name="Gujja S."/>
            <person name="Heiman D.I."/>
            <person name="Henn M.R."/>
            <person name="Kodira C.D."/>
            <person name="Leon-Narvaez H."/>
            <person name="Longo L.V."/>
            <person name="Ma L.J."/>
            <person name="Malavazi I."/>
            <person name="Matsuo A.L."/>
            <person name="Morais F.V."/>
            <person name="Pereira M."/>
            <person name="Rodriguez-Brito S."/>
            <person name="Sakthikumar S."/>
            <person name="Salem-Izacc S.M."/>
            <person name="Sykes S.M."/>
            <person name="Teixeira M.M."/>
            <person name="Vallejo M.C."/>
            <person name="Walter M.E."/>
            <person name="Yandava C."/>
            <person name="Young S."/>
            <person name="Zeng Q."/>
            <person name="Zucker J."/>
            <person name="Felipe M.S."/>
            <person name="Goldman G.H."/>
            <person name="Haas B.J."/>
            <person name="McEwen J.G."/>
            <person name="Nino-Vega G."/>
            <person name="Puccia R."/>
            <person name="San-Blas G."/>
            <person name="Soares C.M."/>
            <person name="Birren B.W."/>
            <person name="Cuomo C.A."/>
        </authorList>
    </citation>
    <scope>NUCLEOTIDE SEQUENCE [LARGE SCALE GENOMIC DNA]</scope>
    <source>
        <strain evidence="2 3">Pb18</strain>
    </source>
</reference>
<dbReference type="EMBL" id="KN275990">
    <property type="protein sequence ID" value="EEH46273.2"/>
    <property type="molecule type" value="Genomic_DNA"/>
</dbReference>
<dbReference type="KEGG" id="pbn:PADG_08707"/>
<name>C1GN71_PARBD</name>
<dbReference type="InParanoid" id="C1GN71"/>
<dbReference type="RefSeq" id="XP_010764007.1">
    <property type="nucleotide sequence ID" value="XM_010765705.1"/>
</dbReference>
<evidence type="ECO:0000313" key="2">
    <source>
        <dbReference type="EMBL" id="EEH46273.2"/>
    </source>
</evidence>
<dbReference type="Proteomes" id="UP000001628">
    <property type="component" value="Unassembled WGS sequence"/>
</dbReference>
<feature type="region of interest" description="Disordered" evidence="1">
    <location>
        <begin position="26"/>
        <end position="96"/>
    </location>
</feature>
<feature type="compositionally biased region" description="Basic and acidic residues" evidence="1">
    <location>
        <begin position="68"/>
        <end position="85"/>
    </location>
</feature>